<organism evidence="2 3">
    <name type="scientific">Rhamnusium bicolor</name>
    <dbReference type="NCBI Taxonomy" id="1586634"/>
    <lineage>
        <taxon>Eukaryota</taxon>
        <taxon>Metazoa</taxon>
        <taxon>Ecdysozoa</taxon>
        <taxon>Arthropoda</taxon>
        <taxon>Hexapoda</taxon>
        <taxon>Insecta</taxon>
        <taxon>Pterygota</taxon>
        <taxon>Neoptera</taxon>
        <taxon>Endopterygota</taxon>
        <taxon>Coleoptera</taxon>
        <taxon>Polyphaga</taxon>
        <taxon>Cucujiformia</taxon>
        <taxon>Chrysomeloidea</taxon>
        <taxon>Cerambycidae</taxon>
        <taxon>Lepturinae</taxon>
        <taxon>Rhagiini</taxon>
        <taxon>Rhamnusium</taxon>
    </lineage>
</organism>
<keyword evidence="3" id="KW-1185">Reference proteome</keyword>
<gene>
    <name evidence="2" type="ORF">NQ314_016313</name>
</gene>
<evidence type="ECO:0000259" key="1">
    <source>
        <dbReference type="Pfam" id="PF07679"/>
    </source>
</evidence>
<dbReference type="Proteomes" id="UP001162156">
    <property type="component" value="Unassembled WGS sequence"/>
</dbReference>
<dbReference type="InterPro" id="IPR013783">
    <property type="entry name" value="Ig-like_fold"/>
</dbReference>
<evidence type="ECO:0000313" key="3">
    <source>
        <dbReference type="Proteomes" id="UP001162156"/>
    </source>
</evidence>
<protein>
    <recommendedName>
        <fullName evidence="1">Immunoglobulin I-set domain-containing protein</fullName>
    </recommendedName>
</protein>
<accession>A0AAV8WXA0</accession>
<dbReference type="Gene3D" id="2.60.40.10">
    <property type="entry name" value="Immunoglobulins"/>
    <property type="match status" value="1"/>
</dbReference>
<reference evidence="2" key="1">
    <citation type="journal article" date="2023" name="Insect Mol. Biol.">
        <title>Genome sequencing provides insights into the evolution of gene families encoding plant cell wall-degrading enzymes in longhorned beetles.</title>
        <authorList>
            <person name="Shin N.R."/>
            <person name="Okamura Y."/>
            <person name="Kirsch R."/>
            <person name="Pauchet Y."/>
        </authorList>
    </citation>
    <scope>NUCLEOTIDE SEQUENCE</scope>
    <source>
        <strain evidence="2">RBIC_L_NR</strain>
    </source>
</reference>
<dbReference type="SUPFAM" id="SSF48726">
    <property type="entry name" value="Immunoglobulin"/>
    <property type="match status" value="1"/>
</dbReference>
<feature type="domain" description="Immunoglobulin I-set" evidence="1">
    <location>
        <begin position="17"/>
        <end position="73"/>
    </location>
</feature>
<name>A0AAV8WXA0_9CUCU</name>
<dbReference type="Pfam" id="PF07679">
    <property type="entry name" value="I-set"/>
    <property type="match status" value="1"/>
</dbReference>
<sequence length="86" mass="9916">MTLNTVVSLNQRWNGFWTKKEIKPDLEERITIDKYEKNTIITVRRCTRVDSGKYRLVLTNSSGTCEGIAEVIVLDKPTPPKRSFES</sequence>
<dbReference type="InterPro" id="IPR036179">
    <property type="entry name" value="Ig-like_dom_sf"/>
</dbReference>
<comment type="caution">
    <text evidence="2">The sequence shown here is derived from an EMBL/GenBank/DDBJ whole genome shotgun (WGS) entry which is preliminary data.</text>
</comment>
<dbReference type="InterPro" id="IPR013098">
    <property type="entry name" value="Ig_I-set"/>
</dbReference>
<proteinExistence type="predicted"/>
<dbReference type="AlphaFoldDB" id="A0AAV8WXA0"/>
<evidence type="ECO:0000313" key="2">
    <source>
        <dbReference type="EMBL" id="KAJ8930892.1"/>
    </source>
</evidence>
<dbReference type="EMBL" id="JANEYF010004530">
    <property type="protein sequence ID" value="KAJ8930892.1"/>
    <property type="molecule type" value="Genomic_DNA"/>
</dbReference>